<evidence type="ECO:0000313" key="3">
    <source>
        <dbReference type="EMBL" id="OOF99468.1"/>
    </source>
</evidence>
<dbReference type="OMA" id="DTYWYPP"/>
<dbReference type="EMBL" id="KV907494">
    <property type="protein sequence ID" value="OOF99468.1"/>
    <property type="molecule type" value="Genomic_DNA"/>
</dbReference>
<feature type="signal peptide" evidence="1">
    <location>
        <begin position="1"/>
        <end position="25"/>
    </location>
</feature>
<gene>
    <name evidence="3" type="ORF">ASPCADRAFT_503511</name>
</gene>
<keyword evidence="1" id="KW-0732">Signal</keyword>
<evidence type="ECO:0000256" key="1">
    <source>
        <dbReference type="SAM" id="SignalP"/>
    </source>
</evidence>
<name>A0A1R3RYB4_ASPC5</name>
<dbReference type="VEuPathDB" id="FungiDB:ASPCADRAFT_503511"/>
<dbReference type="STRING" id="602072.A0A1R3RYB4"/>
<feature type="domain" description="DUF7053" evidence="2">
    <location>
        <begin position="28"/>
        <end position="183"/>
    </location>
</feature>
<organism evidence="3 4">
    <name type="scientific">Aspergillus carbonarius (strain ITEM 5010)</name>
    <dbReference type="NCBI Taxonomy" id="602072"/>
    <lineage>
        <taxon>Eukaryota</taxon>
        <taxon>Fungi</taxon>
        <taxon>Dikarya</taxon>
        <taxon>Ascomycota</taxon>
        <taxon>Pezizomycotina</taxon>
        <taxon>Eurotiomycetes</taxon>
        <taxon>Eurotiomycetidae</taxon>
        <taxon>Eurotiales</taxon>
        <taxon>Aspergillaceae</taxon>
        <taxon>Aspergillus</taxon>
        <taxon>Aspergillus subgen. Circumdati</taxon>
    </lineage>
</organism>
<dbReference type="PANTHER" id="PTHR38117:SF1">
    <property type="entry name" value="DUF3074 DOMAIN-CONTAINING PROTEIN"/>
    <property type="match status" value="1"/>
</dbReference>
<dbReference type="PANTHER" id="PTHR38117">
    <property type="entry name" value="NACHT AND WD40 DOMAIN PROTEIN"/>
    <property type="match status" value="1"/>
</dbReference>
<sequence>MAPYKLLTGLLVVSLLSVNWRISNTRRVSTKIPGSTDPNAIIQALHDHKTFIALNPVIVDLAQVPTDPVIYEDEWFQTPETQDSIETYMINSIITIIPGLDWGKQNIRFPTWLRSFETGVKTKADAPFGVTVGSQLSVQPDNTGGWMLVVDRYVRCVWWVMPFVAWTYDDVYANIARDLLKLAGMQGGGN</sequence>
<evidence type="ECO:0000313" key="4">
    <source>
        <dbReference type="Proteomes" id="UP000188318"/>
    </source>
</evidence>
<reference evidence="4" key="1">
    <citation type="journal article" date="2017" name="Genome Biol.">
        <title>Comparative genomics reveals high biological diversity and specific adaptations in the industrially and medically important fungal genus Aspergillus.</title>
        <authorList>
            <person name="de Vries R.P."/>
            <person name="Riley R."/>
            <person name="Wiebenga A."/>
            <person name="Aguilar-Osorio G."/>
            <person name="Amillis S."/>
            <person name="Uchima C.A."/>
            <person name="Anderluh G."/>
            <person name="Asadollahi M."/>
            <person name="Askin M."/>
            <person name="Barry K."/>
            <person name="Battaglia E."/>
            <person name="Bayram O."/>
            <person name="Benocci T."/>
            <person name="Braus-Stromeyer S.A."/>
            <person name="Caldana C."/>
            <person name="Canovas D."/>
            <person name="Cerqueira G.C."/>
            <person name="Chen F."/>
            <person name="Chen W."/>
            <person name="Choi C."/>
            <person name="Clum A."/>
            <person name="Dos Santos R.A."/>
            <person name="Damasio A.R."/>
            <person name="Diallinas G."/>
            <person name="Emri T."/>
            <person name="Fekete E."/>
            <person name="Flipphi M."/>
            <person name="Freyberg S."/>
            <person name="Gallo A."/>
            <person name="Gournas C."/>
            <person name="Habgood R."/>
            <person name="Hainaut M."/>
            <person name="Harispe M.L."/>
            <person name="Henrissat B."/>
            <person name="Hilden K.S."/>
            <person name="Hope R."/>
            <person name="Hossain A."/>
            <person name="Karabika E."/>
            <person name="Karaffa L."/>
            <person name="Karanyi Z."/>
            <person name="Krasevec N."/>
            <person name="Kuo A."/>
            <person name="Kusch H."/>
            <person name="LaButti K."/>
            <person name="Lagendijk E.L."/>
            <person name="Lapidus A."/>
            <person name="Levasseur A."/>
            <person name="Lindquist E."/>
            <person name="Lipzen A."/>
            <person name="Logrieco A.F."/>
            <person name="MacCabe A."/>
            <person name="Maekelae M.R."/>
            <person name="Malavazi I."/>
            <person name="Melin P."/>
            <person name="Meyer V."/>
            <person name="Mielnichuk N."/>
            <person name="Miskei M."/>
            <person name="Molnar A.P."/>
            <person name="Mule G."/>
            <person name="Ngan C.Y."/>
            <person name="Orejas M."/>
            <person name="Orosz E."/>
            <person name="Ouedraogo J.P."/>
            <person name="Overkamp K.M."/>
            <person name="Park H.-S."/>
            <person name="Perrone G."/>
            <person name="Piumi F."/>
            <person name="Punt P.J."/>
            <person name="Ram A.F."/>
            <person name="Ramon A."/>
            <person name="Rauscher S."/>
            <person name="Record E."/>
            <person name="Riano-Pachon D.M."/>
            <person name="Robert V."/>
            <person name="Roehrig J."/>
            <person name="Ruller R."/>
            <person name="Salamov A."/>
            <person name="Salih N.S."/>
            <person name="Samson R.A."/>
            <person name="Sandor E."/>
            <person name="Sanguinetti M."/>
            <person name="Schuetze T."/>
            <person name="Sepcic K."/>
            <person name="Shelest E."/>
            <person name="Sherlock G."/>
            <person name="Sophianopoulou V."/>
            <person name="Squina F.M."/>
            <person name="Sun H."/>
            <person name="Susca A."/>
            <person name="Todd R.B."/>
            <person name="Tsang A."/>
            <person name="Unkles S.E."/>
            <person name="van de Wiele N."/>
            <person name="van Rossen-Uffink D."/>
            <person name="Oliveira J.V."/>
            <person name="Vesth T.C."/>
            <person name="Visser J."/>
            <person name="Yu J.-H."/>
            <person name="Zhou M."/>
            <person name="Andersen M.R."/>
            <person name="Archer D.B."/>
            <person name="Baker S.E."/>
            <person name="Benoit I."/>
            <person name="Brakhage A.A."/>
            <person name="Braus G.H."/>
            <person name="Fischer R."/>
            <person name="Frisvad J.C."/>
            <person name="Goldman G.H."/>
            <person name="Houbraken J."/>
            <person name="Oakley B."/>
            <person name="Pocsi I."/>
            <person name="Scazzocchio C."/>
            <person name="Seiboth B."/>
            <person name="vanKuyk P.A."/>
            <person name="Wortman J."/>
            <person name="Dyer P.S."/>
            <person name="Grigoriev I.V."/>
        </authorList>
    </citation>
    <scope>NUCLEOTIDE SEQUENCE [LARGE SCALE GENOMIC DNA]</scope>
    <source>
        <strain evidence="4">ITEM 5010</strain>
    </source>
</reference>
<dbReference type="AlphaFoldDB" id="A0A1R3RYB4"/>
<feature type="chain" id="PRO_5013385907" description="DUF7053 domain-containing protein" evidence="1">
    <location>
        <begin position="26"/>
        <end position="190"/>
    </location>
</feature>
<keyword evidence="4" id="KW-1185">Reference proteome</keyword>
<dbReference type="InterPro" id="IPR055481">
    <property type="entry name" value="DUF7053"/>
</dbReference>
<dbReference type="OrthoDB" id="4276610at2759"/>
<evidence type="ECO:0000259" key="2">
    <source>
        <dbReference type="Pfam" id="PF23155"/>
    </source>
</evidence>
<accession>A0A1R3RYB4</accession>
<proteinExistence type="predicted"/>
<protein>
    <recommendedName>
        <fullName evidence="2">DUF7053 domain-containing protein</fullName>
    </recommendedName>
</protein>
<dbReference type="Pfam" id="PF23155">
    <property type="entry name" value="DUF7053"/>
    <property type="match status" value="1"/>
</dbReference>
<dbReference type="Proteomes" id="UP000188318">
    <property type="component" value="Unassembled WGS sequence"/>
</dbReference>